<dbReference type="AlphaFoldDB" id="A0A9X3ZJE0"/>
<feature type="chain" id="PRO_5040846115" evidence="1">
    <location>
        <begin position="31"/>
        <end position="108"/>
    </location>
</feature>
<name>A0A9X3ZJE0_9HYPH</name>
<evidence type="ECO:0000256" key="1">
    <source>
        <dbReference type="SAM" id="SignalP"/>
    </source>
</evidence>
<proteinExistence type="predicted"/>
<dbReference type="EMBL" id="JAPJZI010000001">
    <property type="protein sequence ID" value="MDA5400793.1"/>
    <property type="molecule type" value="Genomic_DNA"/>
</dbReference>
<accession>A0A9X3ZJE0</accession>
<evidence type="ECO:0000313" key="3">
    <source>
        <dbReference type="Proteomes" id="UP001151234"/>
    </source>
</evidence>
<protein>
    <submittedName>
        <fullName evidence="2">Uncharacterized protein</fullName>
    </submittedName>
</protein>
<reference evidence="2" key="1">
    <citation type="submission" date="2022-11" db="EMBL/GenBank/DDBJ databases">
        <title>Draft genome sequence of Hoeflea poritis E7-10 and Hoeflea prorocentri PM5-8, separated from scleractinian coral Porites lutea and marine dinoflagellate.</title>
        <authorList>
            <person name="Zhang G."/>
            <person name="Wei Q."/>
            <person name="Cai L."/>
        </authorList>
    </citation>
    <scope>NUCLEOTIDE SEQUENCE</scope>
    <source>
        <strain evidence="2">PM5-8</strain>
    </source>
</reference>
<keyword evidence="3" id="KW-1185">Reference proteome</keyword>
<dbReference type="Proteomes" id="UP001151234">
    <property type="component" value="Unassembled WGS sequence"/>
</dbReference>
<comment type="caution">
    <text evidence="2">The sequence shown here is derived from an EMBL/GenBank/DDBJ whole genome shotgun (WGS) entry which is preliminary data.</text>
</comment>
<keyword evidence="1" id="KW-0732">Signal</keyword>
<dbReference type="PROSITE" id="PS51257">
    <property type="entry name" value="PROKAR_LIPOPROTEIN"/>
    <property type="match status" value="1"/>
</dbReference>
<feature type="signal peptide" evidence="1">
    <location>
        <begin position="1"/>
        <end position="30"/>
    </location>
</feature>
<evidence type="ECO:0000313" key="2">
    <source>
        <dbReference type="EMBL" id="MDA5400793.1"/>
    </source>
</evidence>
<gene>
    <name evidence="2" type="ORF">OQ273_19625</name>
</gene>
<sequence length="108" mass="11425">MHNSKLKAATKLLGYTIALTLLGLSTQAQASGMACGDRTSLLKALSDKYKEAPRALGLSSSGNAMFEVYTSKKGTWTILMTTTKGVTCIMAAGHSWEEALEIAEGPQV</sequence>
<organism evidence="2 3">
    <name type="scientific">Hoeflea prorocentri</name>
    <dbReference type="NCBI Taxonomy" id="1922333"/>
    <lineage>
        <taxon>Bacteria</taxon>
        <taxon>Pseudomonadati</taxon>
        <taxon>Pseudomonadota</taxon>
        <taxon>Alphaproteobacteria</taxon>
        <taxon>Hyphomicrobiales</taxon>
        <taxon>Rhizobiaceae</taxon>
        <taxon>Hoeflea</taxon>
    </lineage>
</organism>
<dbReference type="RefSeq" id="WP_267992608.1">
    <property type="nucleotide sequence ID" value="NZ_JAPJZI010000001.1"/>
</dbReference>